<dbReference type="PANTHER" id="PTHR43405:SF1">
    <property type="entry name" value="GLYCOSYL HYDROLASE DIGH"/>
    <property type="match status" value="1"/>
</dbReference>
<dbReference type="Gene3D" id="3.30.457.10">
    <property type="entry name" value="Copper amine oxidase-like, N-terminal domain"/>
    <property type="match status" value="2"/>
</dbReference>
<proteinExistence type="predicted"/>
<gene>
    <name evidence="3" type="ORF">ENV82_01720</name>
</gene>
<dbReference type="EMBL" id="DTHV01000052">
    <property type="protein sequence ID" value="HGW60146.1"/>
    <property type="molecule type" value="Genomic_DNA"/>
</dbReference>
<dbReference type="Gene3D" id="3.20.20.80">
    <property type="entry name" value="Glycosidases"/>
    <property type="match status" value="1"/>
</dbReference>
<dbReference type="InterPro" id="IPR052177">
    <property type="entry name" value="Divisome_Glycosyl_Hydrolase"/>
</dbReference>
<organism evidence="3">
    <name type="scientific">Caldisericum exile</name>
    <dbReference type="NCBI Taxonomy" id="693075"/>
    <lineage>
        <taxon>Bacteria</taxon>
        <taxon>Pseudomonadati</taxon>
        <taxon>Caldisericota/Cryosericota group</taxon>
        <taxon>Caldisericota</taxon>
        <taxon>Caldisericia</taxon>
        <taxon>Caldisericales</taxon>
        <taxon>Caldisericaceae</taxon>
        <taxon>Caldisericum</taxon>
    </lineage>
</organism>
<dbReference type="PANTHER" id="PTHR43405">
    <property type="entry name" value="GLYCOSYL HYDROLASE DIGH"/>
    <property type="match status" value="1"/>
</dbReference>
<evidence type="ECO:0008006" key="4">
    <source>
        <dbReference type="Google" id="ProtNLM"/>
    </source>
</evidence>
<feature type="domain" description="Copper amine oxidase-like N-terminal" evidence="1">
    <location>
        <begin position="432"/>
        <end position="491"/>
    </location>
</feature>
<comment type="caution">
    <text evidence="3">The sequence shown here is derived from an EMBL/GenBank/DDBJ whole genome shotgun (WGS) entry which is preliminary data.</text>
</comment>
<dbReference type="Pfam" id="PF13200">
    <property type="entry name" value="DUF4015"/>
    <property type="match status" value="1"/>
</dbReference>
<dbReference type="SUPFAM" id="SSF51445">
    <property type="entry name" value="(Trans)glycosidases"/>
    <property type="match status" value="1"/>
</dbReference>
<feature type="domain" description="DUF4015" evidence="2">
    <location>
        <begin position="59"/>
        <end position="183"/>
    </location>
</feature>
<evidence type="ECO:0000259" key="1">
    <source>
        <dbReference type="Pfam" id="PF07833"/>
    </source>
</evidence>
<reference evidence="3" key="1">
    <citation type="journal article" date="2020" name="mSystems">
        <title>Genome- and Community-Level Interaction Insights into Carbon Utilization and Element Cycling Functions of Hydrothermarchaeota in Hydrothermal Sediment.</title>
        <authorList>
            <person name="Zhou Z."/>
            <person name="Liu Y."/>
            <person name="Xu W."/>
            <person name="Pan J."/>
            <person name="Luo Z.H."/>
            <person name="Li M."/>
        </authorList>
    </citation>
    <scope>NUCLEOTIDE SEQUENCE [LARGE SCALE GENOMIC DNA]</scope>
    <source>
        <strain evidence="3">SpSt-794</strain>
    </source>
</reference>
<dbReference type="InterPro" id="IPR025275">
    <property type="entry name" value="DUF4015"/>
</dbReference>
<dbReference type="SUPFAM" id="SSF55383">
    <property type="entry name" value="Copper amine oxidase, domain N"/>
    <property type="match status" value="2"/>
</dbReference>
<dbReference type="InterPro" id="IPR012854">
    <property type="entry name" value="Cu_amine_oxidase-like_N"/>
</dbReference>
<accession>A0A7C4TXI3</accession>
<dbReference type="AlphaFoldDB" id="A0A7C4TXI3"/>
<dbReference type="InterPro" id="IPR036582">
    <property type="entry name" value="Mao_N_sf"/>
</dbReference>
<protein>
    <recommendedName>
        <fullName evidence="4">Copper amine oxidase-like N-terminal domain-containing protein</fullName>
    </recommendedName>
</protein>
<evidence type="ECO:0000259" key="2">
    <source>
        <dbReference type="Pfam" id="PF13200"/>
    </source>
</evidence>
<dbReference type="InterPro" id="IPR017853">
    <property type="entry name" value="GH"/>
</dbReference>
<name>A0A7C4TXI3_9BACT</name>
<sequence length="558" mass="63779">MYRKKVTDSVMKKFIVLILLFVLILKVPLAKGDATNSSILTLNKLKGICVRADDLSKIGVDKALKEIKEYGYNAIFVLAKTEEGSVIFKSQSFPVLVPALPQIMESARKYNLKVYAYFPVMMDKNYATKNPKDLMGNLGYEKNTYYVSLLSKNYINYIKLFLKELLQYDVDGIVFDYIRYPNGSYDFSDGFVSLGKASGINMDYVKSIAYKTFIKPADWKTMFTLYEQGDKDIVKWVNLREGVLKDVAGELKAFAVSINPHLKFGAFLVSRGYRYALIDDAPSIKKSYAYERVNFAYFGDTFKGILDFVIPMVYLSSLDETPDYAEVVADRIKELVHNTLDVYVGVNPASISFSDVTSEIYYAFYRARGVVVFRYPLFTMGRISLEDAELKKGEKISLLLENSKGEKRVETVVFDNVLIPPVKGEVVVTHYYKYFDFVIPVGKKEFFLNGERVEMDVPVVLKDGRVFVPLRFLSEAIGFKVSYEAKEKNIFVGDFLKLTVGKSNYTVEGKERKMDVEPFIENSRTYVPLRFIMEAFHLDVQWDEKNASVSVRGIIRLD</sequence>
<dbReference type="Pfam" id="PF07833">
    <property type="entry name" value="Cu_amine_oxidN1"/>
    <property type="match status" value="2"/>
</dbReference>
<evidence type="ECO:0000313" key="3">
    <source>
        <dbReference type="EMBL" id="HGW60146.1"/>
    </source>
</evidence>
<feature type="domain" description="Copper amine oxidase-like N-terminal" evidence="1">
    <location>
        <begin position="496"/>
        <end position="550"/>
    </location>
</feature>